<dbReference type="AlphaFoldDB" id="A0A7K3LP84"/>
<dbReference type="GO" id="GO:0016740">
    <property type="term" value="F:transferase activity"/>
    <property type="evidence" value="ECO:0007669"/>
    <property type="project" value="UniProtKB-KW"/>
</dbReference>
<dbReference type="InterPro" id="IPR029058">
    <property type="entry name" value="AB_hydrolase_fold"/>
</dbReference>
<feature type="compositionally biased region" description="Low complexity" evidence="1">
    <location>
        <begin position="385"/>
        <end position="431"/>
    </location>
</feature>
<dbReference type="SUPFAM" id="SSF53474">
    <property type="entry name" value="alpha/beta-Hydrolases"/>
    <property type="match status" value="1"/>
</dbReference>
<evidence type="ECO:0000313" key="2">
    <source>
        <dbReference type="EMBL" id="NDK90065.1"/>
    </source>
</evidence>
<organism evidence="2 3">
    <name type="scientific">Gordonia desulfuricans</name>
    <dbReference type="NCBI Taxonomy" id="89051"/>
    <lineage>
        <taxon>Bacteria</taxon>
        <taxon>Bacillati</taxon>
        <taxon>Actinomycetota</taxon>
        <taxon>Actinomycetes</taxon>
        <taxon>Mycobacteriales</taxon>
        <taxon>Gordoniaceae</taxon>
        <taxon>Gordonia</taxon>
    </lineage>
</organism>
<dbReference type="Pfam" id="PF00756">
    <property type="entry name" value="Esterase"/>
    <property type="match status" value="1"/>
</dbReference>
<comment type="caution">
    <text evidence="2">The sequence shown here is derived from an EMBL/GenBank/DDBJ whole genome shotgun (WGS) entry which is preliminary data.</text>
</comment>
<proteinExistence type="predicted"/>
<keyword evidence="3" id="KW-1185">Reference proteome</keyword>
<keyword evidence="2" id="KW-0808">Transferase</keyword>
<feature type="region of interest" description="Disordered" evidence="1">
    <location>
        <begin position="385"/>
        <end position="497"/>
    </location>
</feature>
<evidence type="ECO:0000313" key="3">
    <source>
        <dbReference type="Proteomes" id="UP000466307"/>
    </source>
</evidence>
<dbReference type="Gene3D" id="3.40.50.1820">
    <property type="entry name" value="alpha/beta hydrolase"/>
    <property type="match status" value="1"/>
</dbReference>
<gene>
    <name evidence="2" type="ORF">GYA93_10795</name>
</gene>
<feature type="compositionally biased region" description="Low complexity" evidence="1">
    <location>
        <begin position="439"/>
        <end position="449"/>
    </location>
</feature>
<dbReference type="RefSeq" id="WP_053777075.1">
    <property type="nucleotide sequence ID" value="NZ_JAADZU010000029.1"/>
</dbReference>
<evidence type="ECO:0000256" key="1">
    <source>
        <dbReference type="SAM" id="MobiDB-lite"/>
    </source>
</evidence>
<dbReference type="Proteomes" id="UP000466307">
    <property type="component" value="Unassembled WGS sequence"/>
</dbReference>
<protein>
    <submittedName>
        <fullName evidence="2">Mycolyltransferase</fullName>
    </submittedName>
</protein>
<reference evidence="2 3" key="1">
    <citation type="submission" date="2020-01" db="EMBL/GenBank/DDBJ databases">
        <title>Investigation of new actinobacteria for the biodesulphurisation of diesel fuel.</title>
        <authorList>
            <person name="Athi Narayanan S.M."/>
        </authorList>
    </citation>
    <scope>NUCLEOTIDE SEQUENCE [LARGE SCALE GENOMIC DNA]</scope>
    <source>
        <strain evidence="2 3">213E</strain>
    </source>
</reference>
<sequence length="497" mass="52426">MTLSSETTAPVALRSRSARRRRRSVAAAVVAAAIGLGSGIGPAFAVDPTVERTSASCYFTSDTDRAQNVQTCYVWSESMQTTVTVKVRPSDQQAGQPEQAVYFLGQLSDPIANGRGDLYDTGYTLVSIPDSATTWSANWESTPVDNNGNPLSNYEGNGDFNPQWETFVGEELPVFLNQNFDVDTSGNAISGLSISGGQAINLALKYPEVFSVAVSRSGYYHTDNIFGYFAVPFILSSRQGVGNGFDGMWGNPLLPGNSWAANDVAAQIMQAKANGQTIIVSTGNGLPASQAEWDEMMAQGGILHVAIGVGLEVISFASTVLLNIQAEIFDLPVQFIYTDGAHTWNRWIRTDEEEVDKLEDALSGYVTSPTTTTATNVARVSAAAESTAVESSTVATPVVATPEAETPDTETPAAGSTDTETPETETTGTETPETETTETESPAAETEPATGEEADTEGDSSAAESGTADDATETPVVDEAAGQKSADRDSTDMSDTE</sequence>
<name>A0A7K3LP84_9ACTN</name>
<accession>A0A7K3LP84</accession>
<dbReference type="EMBL" id="JAADZU010000029">
    <property type="protein sequence ID" value="NDK90065.1"/>
    <property type="molecule type" value="Genomic_DNA"/>
</dbReference>
<dbReference type="InterPro" id="IPR000801">
    <property type="entry name" value="Esterase-like"/>
</dbReference>